<feature type="compositionally biased region" description="Basic and acidic residues" evidence="1">
    <location>
        <begin position="59"/>
        <end position="70"/>
    </location>
</feature>
<feature type="region of interest" description="Disordered" evidence="1">
    <location>
        <begin position="57"/>
        <end position="80"/>
    </location>
</feature>
<evidence type="ECO:0000313" key="4">
    <source>
        <dbReference type="Proteomes" id="UP000325433"/>
    </source>
</evidence>
<sequence>MSICLQSDGCDGRGCADLLYVMHRLQDLLLFFIIHIIISPFVFLYGMNTIVAAMNSDSTESRDLQSRHDTPPVSRRRERNTLRSLRALLLAVPCYTARFQGSHNRGTMAKLESSQKKWSISPAFVLRMRRQPG</sequence>
<evidence type="ECO:0000256" key="1">
    <source>
        <dbReference type="SAM" id="MobiDB-lite"/>
    </source>
</evidence>
<dbReference type="Proteomes" id="UP000325433">
    <property type="component" value="Unassembled WGS sequence"/>
</dbReference>
<reference evidence="4" key="1">
    <citation type="submission" date="2019-04" db="EMBL/GenBank/DDBJ databases">
        <title>Friends and foes A comparative genomics studyof 23 Aspergillus species from section Flavi.</title>
        <authorList>
            <consortium name="DOE Joint Genome Institute"/>
            <person name="Kjaerbolling I."/>
            <person name="Vesth T."/>
            <person name="Frisvad J.C."/>
            <person name="Nybo J.L."/>
            <person name="Theobald S."/>
            <person name="Kildgaard S."/>
            <person name="Isbrandt T."/>
            <person name="Kuo A."/>
            <person name="Sato A."/>
            <person name="Lyhne E.K."/>
            <person name="Kogle M.E."/>
            <person name="Wiebenga A."/>
            <person name="Kun R.S."/>
            <person name="Lubbers R.J."/>
            <person name="Makela M.R."/>
            <person name="Barry K."/>
            <person name="Chovatia M."/>
            <person name="Clum A."/>
            <person name="Daum C."/>
            <person name="Haridas S."/>
            <person name="He G."/>
            <person name="LaButti K."/>
            <person name="Lipzen A."/>
            <person name="Mondo S."/>
            <person name="Riley R."/>
            <person name="Salamov A."/>
            <person name="Simmons B.A."/>
            <person name="Magnuson J.K."/>
            <person name="Henrissat B."/>
            <person name="Mortensen U.H."/>
            <person name="Larsen T.O."/>
            <person name="Devries R.P."/>
            <person name="Grigoriev I.V."/>
            <person name="Machida M."/>
            <person name="Baker S.E."/>
            <person name="Andersen M.R."/>
        </authorList>
    </citation>
    <scope>NUCLEOTIDE SEQUENCE [LARGE SCALE GENOMIC DNA]</scope>
    <source>
        <strain evidence="4">CBS 130015</strain>
    </source>
</reference>
<dbReference type="EMBL" id="ML738415">
    <property type="protein sequence ID" value="KAE8307176.1"/>
    <property type="molecule type" value="Genomic_DNA"/>
</dbReference>
<dbReference type="AlphaFoldDB" id="A0A5N6VG86"/>
<name>A0A5N6VG86_9EURO</name>
<keyword evidence="2" id="KW-0812">Transmembrane</keyword>
<evidence type="ECO:0000313" key="3">
    <source>
        <dbReference type="EMBL" id="KAE8307176.1"/>
    </source>
</evidence>
<feature type="transmembrane region" description="Helical" evidence="2">
    <location>
        <begin position="28"/>
        <end position="46"/>
    </location>
</feature>
<keyword evidence="2" id="KW-1133">Transmembrane helix</keyword>
<accession>A0A5N6VG86</accession>
<gene>
    <name evidence="3" type="ORF">BDV41DRAFT_65439</name>
</gene>
<proteinExistence type="predicted"/>
<keyword evidence="4" id="KW-1185">Reference proteome</keyword>
<evidence type="ECO:0000256" key="2">
    <source>
        <dbReference type="SAM" id="Phobius"/>
    </source>
</evidence>
<protein>
    <submittedName>
        <fullName evidence="3">Uncharacterized protein</fullName>
    </submittedName>
</protein>
<organism evidence="3 4">
    <name type="scientific">Aspergillus transmontanensis</name>
    <dbReference type="NCBI Taxonomy" id="1034304"/>
    <lineage>
        <taxon>Eukaryota</taxon>
        <taxon>Fungi</taxon>
        <taxon>Dikarya</taxon>
        <taxon>Ascomycota</taxon>
        <taxon>Pezizomycotina</taxon>
        <taxon>Eurotiomycetes</taxon>
        <taxon>Eurotiomycetidae</taxon>
        <taxon>Eurotiales</taxon>
        <taxon>Aspergillaceae</taxon>
        <taxon>Aspergillus</taxon>
        <taxon>Aspergillus subgen. Circumdati</taxon>
    </lineage>
</organism>
<keyword evidence="2" id="KW-0472">Membrane</keyword>